<organism evidence="3 4">
    <name type="scientific">Kitasatospora aburaviensis</name>
    <dbReference type="NCBI Taxonomy" id="67265"/>
    <lineage>
        <taxon>Bacteria</taxon>
        <taxon>Bacillati</taxon>
        <taxon>Actinomycetota</taxon>
        <taxon>Actinomycetes</taxon>
        <taxon>Kitasatosporales</taxon>
        <taxon>Streptomycetaceae</taxon>
        <taxon>Kitasatospora</taxon>
    </lineage>
</organism>
<dbReference type="Pfam" id="PF07859">
    <property type="entry name" value="Abhydrolase_3"/>
    <property type="match status" value="1"/>
</dbReference>
<evidence type="ECO:0000256" key="1">
    <source>
        <dbReference type="ARBA" id="ARBA00022801"/>
    </source>
</evidence>
<reference evidence="4" key="1">
    <citation type="journal article" date="2019" name="Int. J. Syst. Evol. Microbiol.">
        <title>The Global Catalogue of Microorganisms (GCM) 10K type strain sequencing project: providing services to taxonomists for standard genome sequencing and annotation.</title>
        <authorList>
            <consortium name="The Broad Institute Genomics Platform"/>
            <consortium name="The Broad Institute Genome Sequencing Center for Infectious Disease"/>
            <person name="Wu L."/>
            <person name="Ma J."/>
        </authorList>
    </citation>
    <scope>NUCLEOTIDE SEQUENCE [LARGE SCALE GENOMIC DNA]</scope>
    <source>
        <strain evidence="4">CGMCC 4.1469</strain>
    </source>
</reference>
<dbReference type="InterPro" id="IPR050300">
    <property type="entry name" value="GDXG_lipolytic_enzyme"/>
</dbReference>
<sequence length="326" mass="33857">MGITEQELSPEGLADAELAAFVEAVRRDTGPTARESGAEAVRAAQRLRVRSRPVGPEVAEVREAAVGRRGLPVRLYRPAPRPHGVVVFLHGGMWTIGDLDSHDRLCRRLALATGAVVVAVDYRRAPEHPAPAAVDDAVDAVRWAAAEQVRGGEPLIVMGDSAGGHLAALACLRLRDEGGPLPQGQVLAYPNTDLTLSHPSVREKGTGWGLSADDLAWGVEGWVPDPALRADPAVSPLRAADHTGLPPAVVVTAEHDPLRDEGDAYAAVLAAAGVPVRHRREPGVVHGFLTMDTLSPAAAALGDRLFADVAELITGAGAGPGPGAGA</sequence>
<protein>
    <submittedName>
        <fullName evidence="3">Alpha/beta hydrolase fold domain-containing protein</fullName>
    </submittedName>
</protein>
<dbReference type="Gene3D" id="3.40.50.1820">
    <property type="entry name" value="alpha/beta hydrolase"/>
    <property type="match status" value="1"/>
</dbReference>
<dbReference type="InterPro" id="IPR029058">
    <property type="entry name" value="AB_hydrolase_fold"/>
</dbReference>
<keyword evidence="1 3" id="KW-0378">Hydrolase</keyword>
<evidence type="ECO:0000259" key="2">
    <source>
        <dbReference type="Pfam" id="PF07859"/>
    </source>
</evidence>
<dbReference type="Proteomes" id="UP001596067">
    <property type="component" value="Unassembled WGS sequence"/>
</dbReference>
<feature type="domain" description="Alpha/beta hydrolase fold-3" evidence="2">
    <location>
        <begin position="86"/>
        <end position="289"/>
    </location>
</feature>
<dbReference type="SUPFAM" id="SSF53474">
    <property type="entry name" value="alpha/beta-Hydrolases"/>
    <property type="match status" value="1"/>
</dbReference>
<dbReference type="EMBL" id="JBHSOD010000033">
    <property type="protein sequence ID" value="MFC5887979.1"/>
    <property type="molecule type" value="Genomic_DNA"/>
</dbReference>
<dbReference type="PANTHER" id="PTHR48081:SF8">
    <property type="entry name" value="ALPHA_BETA HYDROLASE FOLD-3 DOMAIN-CONTAINING PROTEIN-RELATED"/>
    <property type="match status" value="1"/>
</dbReference>
<comment type="caution">
    <text evidence="3">The sequence shown here is derived from an EMBL/GenBank/DDBJ whole genome shotgun (WGS) entry which is preliminary data.</text>
</comment>
<dbReference type="RefSeq" id="WP_313765600.1">
    <property type="nucleotide sequence ID" value="NZ_BAAAVH010000002.1"/>
</dbReference>
<keyword evidence="4" id="KW-1185">Reference proteome</keyword>
<accession>A0ABW1F4K6</accession>
<name>A0ABW1F4K6_9ACTN</name>
<evidence type="ECO:0000313" key="3">
    <source>
        <dbReference type="EMBL" id="MFC5887979.1"/>
    </source>
</evidence>
<dbReference type="PANTHER" id="PTHR48081">
    <property type="entry name" value="AB HYDROLASE SUPERFAMILY PROTEIN C4A8.06C"/>
    <property type="match status" value="1"/>
</dbReference>
<gene>
    <name evidence="3" type="ORF">ACFP0N_23715</name>
</gene>
<dbReference type="InterPro" id="IPR013094">
    <property type="entry name" value="AB_hydrolase_3"/>
</dbReference>
<evidence type="ECO:0000313" key="4">
    <source>
        <dbReference type="Proteomes" id="UP001596067"/>
    </source>
</evidence>
<dbReference type="GO" id="GO:0016787">
    <property type="term" value="F:hydrolase activity"/>
    <property type="evidence" value="ECO:0007669"/>
    <property type="project" value="UniProtKB-KW"/>
</dbReference>
<proteinExistence type="predicted"/>